<dbReference type="EMBL" id="KU133477">
    <property type="protein sequence ID" value="ANG08549.1"/>
    <property type="molecule type" value="Genomic_DNA"/>
</dbReference>
<sequence length="62" mass="6854">MLFDALLTFFLHEAVSPGREEEAVGVPVDRFEGSALERRARVLGVKELGPLRDEGSGPREDE</sequence>
<proteinExistence type="predicted"/>
<evidence type="ECO:0000313" key="2">
    <source>
        <dbReference type="Proteomes" id="UP000138550"/>
    </source>
</evidence>
<protein>
    <submittedName>
        <fullName evidence="1">Uncharacterized protein</fullName>
    </submittedName>
</protein>
<evidence type="ECO:0000313" key="1">
    <source>
        <dbReference type="EMBL" id="ANG08549.1"/>
    </source>
</evidence>
<name>A0A1B0XB94_ADEE1</name>
<dbReference type="Proteomes" id="UP000138550">
    <property type="component" value="Segment"/>
</dbReference>
<dbReference type="Pfam" id="PF17513">
    <property type="entry name" value="DUF5441"/>
    <property type="match status" value="1"/>
</dbReference>
<dbReference type="InterPro" id="IPR035249">
    <property type="entry name" value="DUF5441"/>
</dbReference>
<gene>
    <name evidence="1" type="primary">6.9 kDa</name>
</gene>
<organism evidence="1 2">
    <name type="scientific">Equine adenovirus A serotype 1</name>
    <name type="common">EAdV-1</name>
    <name type="synonym">Equine adenovirus 1</name>
    <dbReference type="NCBI Taxonomy" id="46916"/>
    <lineage>
        <taxon>Viruses</taxon>
        <taxon>Varidnaviria</taxon>
        <taxon>Bamfordvirae</taxon>
        <taxon>Preplasmiviricota</taxon>
        <taxon>Polisuviricotina</taxon>
        <taxon>Pharingeaviricetes</taxon>
        <taxon>Rowavirales</taxon>
        <taxon>Adenoviridae</taxon>
        <taxon>Mastadenovirus</taxon>
        <taxon>Mastadenovirus equi</taxon>
        <taxon>Equine mastadenovirus A</taxon>
    </lineage>
</organism>
<reference evidence="1 2" key="1">
    <citation type="submission" date="2015-11" db="EMBL/GenBank/DDBJ databases">
        <title>Next-gen sequencing and molecular characterization of equine adenovirus serotype 1 isolated from healthy equines in India.</title>
        <authorList>
            <person name="Appaiahgari M.B."/>
            <person name="Gulati B.R."/>
            <person name="Singh A."/>
            <person name="Kathaperumal K."/>
            <person name="Vrati S."/>
        </authorList>
    </citation>
    <scope>NUCLEOTIDE SEQUENCE [LARGE SCALE GENOMIC DNA]</scope>
    <source>
        <strain evidence="1">H9NS</strain>
    </source>
</reference>
<organismHost>
    <name type="scientific">Equus caballus</name>
    <name type="common">Horse</name>
    <dbReference type="NCBI Taxonomy" id="9796"/>
</organismHost>
<accession>A0A1B0XB94</accession>